<dbReference type="EMBL" id="ML992697">
    <property type="protein sequence ID" value="KAF2208038.1"/>
    <property type="molecule type" value="Genomic_DNA"/>
</dbReference>
<name>A0A6A6F0N4_9PEZI</name>
<dbReference type="Gene3D" id="1.20.1250.20">
    <property type="entry name" value="MFS general substrate transporter like domains"/>
    <property type="match status" value="1"/>
</dbReference>
<dbReference type="PANTHER" id="PTHR23504:SF15">
    <property type="entry name" value="MAJOR FACILITATOR SUPERFAMILY (MFS) PROFILE DOMAIN-CONTAINING PROTEIN"/>
    <property type="match status" value="1"/>
</dbReference>
<dbReference type="OrthoDB" id="419616at2759"/>
<reference evidence="7" key="1">
    <citation type="journal article" date="2020" name="Stud. Mycol.">
        <title>101 Dothideomycetes genomes: a test case for predicting lifestyles and emergence of pathogens.</title>
        <authorList>
            <person name="Haridas S."/>
            <person name="Albert R."/>
            <person name="Binder M."/>
            <person name="Bloem J."/>
            <person name="Labutti K."/>
            <person name="Salamov A."/>
            <person name="Andreopoulos B."/>
            <person name="Baker S."/>
            <person name="Barry K."/>
            <person name="Bills G."/>
            <person name="Bluhm B."/>
            <person name="Cannon C."/>
            <person name="Castanera R."/>
            <person name="Culley D."/>
            <person name="Daum C."/>
            <person name="Ezra D."/>
            <person name="Gonzalez J."/>
            <person name="Henrissat B."/>
            <person name="Kuo A."/>
            <person name="Liang C."/>
            <person name="Lipzen A."/>
            <person name="Lutzoni F."/>
            <person name="Magnuson J."/>
            <person name="Mondo S."/>
            <person name="Nolan M."/>
            <person name="Ohm R."/>
            <person name="Pangilinan J."/>
            <person name="Park H.-J."/>
            <person name="Ramirez L."/>
            <person name="Alfaro M."/>
            <person name="Sun H."/>
            <person name="Tritt A."/>
            <person name="Yoshinaga Y."/>
            <person name="Zwiers L.-H."/>
            <person name="Turgeon B."/>
            <person name="Goodwin S."/>
            <person name="Spatafora J."/>
            <person name="Crous P."/>
            <person name="Grigoriev I."/>
        </authorList>
    </citation>
    <scope>NUCLEOTIDE SEQUENCE</scope>
    <source>
        <strain evidence="7">SCOH1-5</strain>
    </source>
</reference>
<comment type="subcellular location">
    <subcellularLocation>
        <location evidence="1">Membrane</location>
        <topology evidence="1">Multi-pass membrane protein</topology>
    </subcellularLocation>
</comment>
<evidence type="ECO:0000256" key="3">
    <source>
        <dbReference type="ARBA" id="ARBA00022692"/>
    </source>
</evidence>
<dbReference type="GO" id="GO:0016020">
    <property type="term" value="C:membrane"/>
    <property type="evidence" value="ECO:0007669"/>
    <property type="project" value="UniProtKB-SubCell"/>
</dbReference>
<organism evidence="7 8">
    <name type="scientific">Cercospora zeae-maydis SCOH1-5</name>
    <dbReference type="NCBI Taxonomy" id="717836"/>
    <lineage>
        <taxon>Eukaryota</taxon>
        <taxon>Fungi</taxon>
        <taxon>Dikarya</taxon>
        <taxon>Ascomycota</taxon>
        <taxon>Pezizomycotina</taxon>
        <taxon>Dothideomycetes</taxon>
        <taxon>Dothideomycetidae</taxon>
        <taxon>Mycosphaerellales</taxon>
        <taxon>Mycosphaerellaceae</taxon>
        <taxon>Cercospora</taxon>
    </lineage>
</organism>
<keyword evidence="2" id="KW-0813">Transport</keyword>
<keyword evidence="4 6" id="KW-1133">Transmembrane helix</keyword>
<dbReference type="SUPFAM" id="SSF103473">
    <property type="entry name" value="MFS general substrate transporter"/>
    <property type="match status" value="1"/>
</dbReference>
<gene>
    <name evidence="7" type="ORF">CERZMDRAFT_101736</name>
</gene>
<evidence type="ECO:0000256" key="4">
    <source>
        <dbReference type="ARBA" id="ARBA00022989"/>
    </source>
</evidence>
<keyword evidence="3 6" id="KW-0812">Transmembrane</keyword>
<evidence type="ECO:0008006" key="9">
    <source>
        <dbReference type="Google" id="ProtNLM"/>
    </source>
</evidence>
<proteinExistence type="predicted"/>
<dbReference type="AlphaFoldDB" id="A0A6A6F0N4"/>
<evidence type="ECO:0000256" key="6">
    <source>
        <dbReference type="SAM" id="Phobius"/>
    </source>
</evidence>
<evidence type="ECO:0000313" key="7">
    <source>
        <dbReference type="EMBL" id="KAF2208038.1"/>
    </source>
</evidence>
<protein>
    <recommendedName>
        <fullName evidence="9">Major facilitator superfamily (MFS) profile domain-containing protein</fullName>
    </recommendedName>
</protein>
<sequence>MFLAPVYGLISDWIGETRFSLSICMFKFGMAKDLMAAIASRAWVGFFNGAAPVSRSYVGESANQIGLKKAKAMGLFGFCFSLGAVIGPLIWRLPEQETNMNRKPLLKFPASKQAEEQPLLPPSEDPRKKTHKPALVLIIMGQGILALHAVIFDEMYPVIVASDPSIGYEFFAKDIAHSLLVLGPFAIFTQVGFYPWLSKRISYVHAWRISSLTFFCSYAIFPLLPGPRSAPVWVEWTCLLLALAVRIAGLVIGYTSIAV</sequence>
<feature type="transmembrane region" description="Helical" evidence="6">
    <location>
        <begin position="175"/>
        <end position="197"/>
    </location>
</feature>
<feature type="transmembrane region" description="Helical" evidence="6">
    <location>
        <begin position="73"/>
        <end position="93"/>
    </location>
</feature>
<evidence type="ECO:0000313" key="8">
    <source>
        <dbReference type="Proteomes" id="UP000799539"/>
    </source>
</evidence>
<evidence type="ECO:0000256" key="1">
    <source>
        <dbReference type="ARBA" id="ARBA00004141"/>
    </source>
</evidence>
<feature type="transmembrane region" description="Helical" evidence="6">
    <location>
        <begin position="209"/>
        <end position="227"/>
    </location>
</feature>
<feature type="transmembrane region" description="Helical" evidence="6">
    <location>
        <begin position="134"/>
        <end position="152"/>
    </location>
</feature>
<evidence type="ECO:0000256" key="5">
    <source>
        <dbReference type="ARBA" id="ARBA00023136"/>
    </source>
</evidence>
<keyword evidence="5 6" id="KW-0472">Membrane</keyword>
<feature type="transmembrane region" description="Helical" evidence="6">
    <location>
        <begin position="233"/>
        <end position="257"/>
    </location>
</feature>
<dbReference type="Proteomes" id="UP000799539">
    <property type="component" value="Unassembled WGS sequence"/>
</dbReference>
<evidence type="ECO:0000256" key="2">
    <source>
        <dbReference type="ARBA" id="ARBA00022448"/>
    </source>
</evidence>
<accession>A0A6A6F0N4</accession>
<dbReference type="InterPro" id="IPR036259">
    <property type="entry name" value="MFS_trans_sf"/>
</dbReference>
<dbReference type="PANTHER" id="PTHR23504">
    <property type="entry name" value="MAJOR FACILITATOR SUPERFAMILY DOMAIN-CONTAINING PROTEIN 10"/>
    <property type="match status" value="1"/>
</dbReference>
<keyword evidence="8" id="KW-1185">Reference proteome</keyword>